<accession>R7W8A4</accession>
<feature type="domain" description="F-box associated beta-propeller type 3" evidence="1">
    <location>
        <begin position="54"/>
        <end position="239"/>
    </location>
</feature>
<protein>
    <recommendedName>
        <fullName evidence="1">F-box associated beta-propeller type 3 domain-containing protein</fullName>
    </recommendedName>
</protein>
<proteinExistence type="predicted"/>
<dbReference type="InterPro" id="IPR013187">
    <property type="entry name" value="F-box-assoc_dom_typ3"/>
</dbReference>
<evidence type="ECO:0000259" key="1">
    <source>
        <dbReference type="Pfam" id="PF08268"/>
    </source>
</evidence>
<dbReference type="InterPro" id="IPR050233">
    <property type="entry name" value="A_thaliana_F-box"/>
</dbReference>
<reference evidence="2" key="1">
    <citation type="submission" date="2015-06" db="UniProtKB">
        <authorList>
            <consortium name="EnsemblPlants"/>
        </authorList>
    </citation>
    <scope>IDENTIFICATION</scope>
</reference>
<dbReference type="ExpressionAtlas" id="R7W8A4">
    <property type="expression patterns" value="baseline"/>
</dbReference>
<dbReference type="EnsemblPlants" id="EMT14800">
    <property type="protein sequence ID" value="EMT14800"/>
    <property type="gene ID" value="F775_12163"/>
</dbReference>
<dbReference type="PANTHER" id="PTHR47993:SF93">
    <property type="entry name" value="OS04G0195100 PROTEIN"/>
    <property type="match status" value="1"/>
</dbReference>
<name>R7W8A4_AEGTA</name>
<sequence>MARTVGVRRRPRPRVILRQPSLPLVALYGVHGILPIFERGRPVLGFDDGEDFKVHSSCDGLLLLSLSDGSFSICNPATRQCAPLAGLTTAKQIDFAVLYLHHPSGEYRVLYLEKRQLYQIKSAAYYILMVQQRGSSRCVGGIIEEATSSAGMHGMAPHNLAPPILFRRCLHWEPDRFYHRNPVIVVFDTMVESFKFMRRPADVTTLCTQMCHIEGSIGLGSFADRKTALKIWVLEDYEREVCHLLKSLERLIFGNGGSTKHLVLSLKGDVLVYNMSEYHMFHCDNMGKLIQEFRLESESRGLSITRHCFKESLVKHEFFPRRAIQSFFGRL</sequence>
<dbReference type="PANTHER" id="PTHR47993">
    <property type="entry name" value="OS09G0372900 PROTEIN-RELATED"/>
    <property type="match status" value="1"/>
</dbReference>
<evidence type="ECO:0000313" key="2">
    <source>
        <dbReference type="EnsemblPlants" id="EMT14800"/>
    </source>
</evidence>
<dbReference type="AlphaFoldDB" id="R7W8A4"/>
<dbReference type="NCBIfam" id="TIGR01640">
    <property type="entry name" value="F_box_assoc_1"/>
    <property type="match status" value="1"/>
</dbReference>
<dbReference type="Pfam" id="PF08268">
    <property type="entry name" value="FBA_3"/>
    <property type="match status" value="1"/>
</dbReference>
<organism evidence="2">
    <name type="scientific">Aegilops tauschii</name>
    <name type="common">Tausch's goatgrass</name>
    <name type="synonym">Aegilops squarrosa</name>
    <dbReference type="NCBI Taxonomy" id="37682"/>
    <lineage>
        <taxon>Eukaryota</taxon>
        <taxon>Viridiplantae</taxon>
        <taxon>Streptophyta</taxon>
        <taxon>Embryophyta</taxon>
        <taxon>Tracheophyta</taxon>
        <taxon>Spermatophyta</taxon>
        <taxon>Magnoliopsida</taxon>
        <taxon>Liliopsida</taxon>
        <taxon>Poales</taxon>
        <taxon>Poaceae</taxon>
        <taxon>BOP clade</taxon>
        <taxon>Pooideae</taxon>
        <taxon>Triticodae</taxon>
        <taxon>Triticeae</taxon>
        <taxon>Triticinae</taxon>
        <taxon>Aegilops</taxon>
    </lineage>
</organism>
<dbReference type="InterPro" id="IPR017451">
    <property type="entry name" value="F-box-assoc_interact_dom"/>
</dbReference>